<evidence type="ECO:0000313" key="4">
    <source>
        <dbReference type="Proteomes" id="UP000005240"/>
    </source>
</evidence>
<protein>
    <submittedName>
        <fullName evidence="2 3">Uncharacterized protein</fullName>
    </submittedName>
</protein>
<evidence type="ECO:0000313" key="3">
    <source>
        <dbReference type="EnsemblFungi" id="PTTG_09002-t43_1-p1"/>
    </source>
</evidence>
<gene>
    <name evidence="2" type="ORF">PTTG_09002</name>
</gene>
<dbReference type="Proteomes" id="UP000005240">
    <property type="component" value="Unassembled WGS sequence"/>
</dbReference>
<dbReference type="VEuPathDB" id="FungiDB:PTTG_09002"/>
<sequence>GWKTPGRTSYPARAPDLSANRWYGNKFASTTPLVSSQPFKHLKTKHHRPSAPPTSSSAFRRPPPPTFSFDGLYMSTRRNTAPEDVLQPTNPEAIIQAANAEKKRQAQLASNNLTSYHQDNTRSDDSSPSESTSKPAIQVTPPTTQTPAITPSPQPPIPTTVDNTTPSSSKATGPSNALSPLPPPASSSLKSTHSRSSSKHSHRSGT</sequence>
<proteinExistence type="predicted"/>
<evidence type="ECO:0000256" key="1">
    <source>
        <dbReference type="SAM" id="MobiDB-lite"/>
    </source>
</evidence>
<feature type="non-terminal residue" evidence="2">
    <location>
        <position position="1"/>
    </location>
</feature>
<dbReference type="EnsemblFungi" id="PTTG_09002-t43_1">
    <property type="protein sequence ID" value="PTTG_09002-t43_1-p1"/>
    <property type="gene ID" value="PTTG_09002"/>
</dbReference>
<reference evidence="3" key="4">
    <citation type="submission" date="2025-05" db="UniProtKB">
        <authorList>
            <consortium name="EnsemblFungi"/>
        </authorList>
    </citation>
    <scope>IDENTIFICATION</scope>
    <source>
        <strain evidence="3">isolate 1-1 / race 1 (BBBD)</strain>
    </source>
</reference>
<reference evidence="2" key="2">
    <citation type="submission" date="2016-05" db="EMBL/GenBank/DDBJ databases">
        <title>Comparative analysis highlights variable genome content of wheat rusts and divergence of the mating loci.</title>
        <authorList>
            <person name="Cuomo C.A."/>
            <person name="Bakkeren G."/>
            <person name="Szabo L."/>
            <person name="Khalil H."/>
            <person name="Joly D."/>
            <person name="Goldberg J."/>
            <person name="Young S."/>
            <person name="Zeng Q."/>
            <person name="Fellers J."/>
        </authorList>
    </citation>
    <scope>NUCLEOTIDE SEQUENCE [LARGE SCALE GENOMIC DNA]</scope>
    <source>
        <strain evidence="2">1-1 BBBD Race 1</strain>
    </source>
</reference>
<feature type="compositionally biased region" description="Polar residues" evidence="1">
    <location>
        <begin position="162"/>
        <end position="173"/>
    </location>
</feature>
<evidence type="ECO:0000313" key="2">
    <source>
        <dbReference type="EMBL" id="OAV88534.1"/>
    </source>
</evidence>
<keyword evidence="4" id="KW-1185">Reference proteome</keyword>
<feature type="compositionally biased region" description="Basic residues" evidence="1">
    <location>
        <begin position="192"/>
        <end position="206"/>
    </location>
</feature>
<organism evidence="2">
    <name type="scientific">Puccinia triticina (isolate 1-1 / race 1 (BBBD))</name>
    <name type="common">Brown leaf rust fungus</name>
    <dbReference type="NCBI Taxonomy" id="630390"/>
    <lineage>
        <taxon>Eukaryota</taxon>
        <taxon>Fungi</taxon>
        <taxon>Dikarya</taxon>
        <taxon>Basidiomycota</taxon>
        <taxon>Pucciniomycotina</taxon>
        <taxon>Pucciniomycetes</taxon>
        <taxon>Pucciniales</taxon>
        <taxon>Pucciniaceae</taxon>
        <taxon>Puccinia</taxon>
    </lineage>
</organism>
<name>A0A180G7E6_PUCT1</name>
<dbReference type="EMBL" id="ADAS02000170">
    <property type="protein sequence ID" value="OAV88534.1"/>
    <property type="molecule type" value="Genomic_DNA"/>
</dbReference>
<dbReference type="AlphaFoldDB" id="A0A180G7E6"/>
<accession>A0A180G7E6</accession>
<feature type="compositionally biased region" description="Low complexity" evidence="1">
    <location>
        <begin position="126"/>
        <end position="149"/>
    </location>
</feature>
<feature type="compositionally biased region" description="Basic residues" evidence="1">
    <location>
        <begin position="40"/>
        <end position="49"/>
    </location>
</feature>
<reference evidence="3 4" key="3">
    <citation type="journal article" date="2017" name="G3 (Bethesda)">
        <title>Comparative analysis highlights variable genome content of wheat rusts and divergence of the mating loci.</title>
        <authorList>
            <person name="Cuomo C.A."/>
            <person name="Bakkeren G."/>
            <person name="Khalil H.B."/>
            <person name="Panwar V."/>
            <person name="Joly D."/>
            <person name="Linning R."/>
            <person name="Sakthikumar S."/>
            <person name="Song X."/>
            <person name="Adiconis X."/>
            <person name="Fan L."/>
            <person name="Goldberg J.M."/>
            <person name="Levin J.Z."/>
            <person name="Young S."/>
            <person name="Zeng Q."/>
            <person name="Anikster Y."/>
            <person name="Bruce M."/>
            <person name="Wang M."/>
            <person name="Yin C."/>
            <person name="McCallum B."/>
            <person name="Szabo L.J."/>
            <person name="Hulbert S."/>
            <person name="Chen X."/>
            <person name="Fellers J.P."/>
        </authorList>
    </citation>
    <scope>NUCLEOTIDE SEQUENCE</scope>
    <source>
        <strain evidence="3">isolate 1-1 / race 1 (BBBD)</strain>
        <strain evidence="4">Isolate 1-1 / race 1 (BBBD)</strain>
    </source>
</reference>
<feature type="non-terminal residue" evidence="2">
    <location>
        <position position="206"/>
    </location>
</feature>
<feature type="region of interest" description="Disordered" evidence="1">
    <location>
        <begin position="30"/>
        <end position="206"/>
    </location>
</feature>
<feature type="compositionally biased region" description="Polar residues" evidence="1">
    <location>
        <begin position="107"/>
        <end position="118"/>
    </location>
</feature>
<reference evidence="2" key="1">
    <citation type="submission" date="2009-11" db="EMBL/GenBank/DDBJ databases">
        <authorList>
            <consortium name="The Broad Institute Genome Sequencing Platform"/>
            <person name="Ward D."/>
            <person name="Feldgarden M."/>
            <person name="Earl A."/>
            <person name="Young S.K."/>
            <person name="Zeng Q."/>
            <person name="Koehrsen M."/>
            <person name="Alvarado L."/>
            <person name="Berlin A."/>
            <person name="Bochicchio J."/>
            <person name="Borenstein D."/>
            <person name="Chapman S.B."/>
            <person name="Chen Z."/>
            <person name="Engels R."/>
            <person name="Freedman E."/>
            <person name="Gellesch M."/>
            <person name="Goldberg J."/>
            <person name="Griggs A."/>
            <person name="Gujja S."/>
            <person name="Heilman E."/>
            <person name="Heiman D."/>
            <person name="Hepburn T."/>
            <person name="Howarth C."/>
            <person name="Jen D."/>
            <person name="Larson L."/>
            <person name="Lewis B."/>
            <person name="Mehta T."/>
            <person name="Park D."/>
            <person name="Pearson M."/>
            <person name="Roberts A."/>
            <person name="Saif S."/>
            <person name="Shea T."/>
            <person name="Shenoy N."/>
            <person name="Sisk P."/>
            <person name="Stolte C."/>
            <person name="Sykes S."/>
            <person name="Thomson T."/>
            <person name="Walk T."/>
            <person name="White J."/>
            <person name="Yandava C."/>
            <person name="Izard J."/>
            <person name="Baranova O.V."/>
            <person name="Blanton J.M."/>
            <person name="Tanner A.C."/>
            <person name="Dewhirst F.E."/>
            <person name="Haas B."/>
            <person name="Nusbaum C."/>
            <person name="Birren B."/>
        </authorList>
    </citation>
    <scope>NUCLEOTIDE SEQUENCE [LARGE SCALE GENOMIC DNA]</scope>
    <source>
        <strain evidence="2">1-1 BBBD Race 1</strain>
    </source>
</reference>